<dbReference type="PANTHER" id="PTHR43180">
    <property type="entry name" value="3-OXOACYL-(ACYL-CARRIER-PROTEIN) REDUCTASE (AFU_ORTHOLOGUE AFUA_6G11210)"/>
    <property type="match status" value="1"/>
</dbReference>
<dbReference type="PRINTS" id="PR00081">
    <property type="entry name" value="GDHRDH"/>
</dbReference>
<dbReference type="GO" id="GO:0016491">
    <property type="term" value="F:oxidoreductase activity"/>
    <property type="evidence" value="ECO:0007669"/>
    <property type="project" value="UniProtKB-KW"/>
</dbReference>
<dbReference type="RefSeq" id="XP_009547522.1">
    <property type="nucleotide sequence ID" value="XM_009549227.1"/>
</dbReference>
<dbReference type="InterPro" id="IPR057326">
    <property type="entry name" value="KR_dom"/>
</dbReference>
<dbReference type="InterPro" id="IPR020904">
    <property type="entry name" value="Sc_DH/Rdtase_CS"/>
</dbReference>
<proteinExistence type="inferred from homology"/>
<dbReference type="KEGG" id="hir:HETIRDRAFT_476530"/>
<accession>W4K707</accession>
<dbReference type="SMART" id="SM00822">
    <property type="entry name" value="PKS_KR"/>
    <property type="match status" value="1"/>
</dbReference>
<evidence type="ECO:0000256" key="3">
    <source>
        <dbReference type="ARBA" id="ARBA00023002"/>
    </source>
</evidence>
<dbReference type="HOGENOM" id="CLU_010194_1_0_1"/>
<organism evidence="5 6">
    <name type="scientific">Heterobasidion irregulare (strain TC 32-1)</name>
    <dbReference type="NCBI Taxonomy" id="747525"/>
    <lineage>
        <taxon>Eukaryota</taxon>
        <taxon>Fungi</taxon>
        <taxon>Dikarya</taxon>
        <taxon>Basidiomycota</taxon>
        <taxon>Agaricomycotina</taxon>
        <taxon>Agaricomycetes</taxon>
        <taxon>Russulales</taxon>
        <taxon>Bondarzewiaceae</taxon>
        <taxon>Heterobasidion</taxon>
        <taxon>Heterobasidion annosum species complex</taxon>
    </lineage>
</organism>
<dbReference type="Proteomes" id="UP000030671">
    <property type="component" value="Unassembled WGS sequence"/>
</dbReference>
<sequence length="313" mass="33288">MSLTKQPTLRQEASSEELYRRTVKRIEKIQSHLKETPRGTRLKGKVCVITGVGSLKGIGRASALLYAHQGAEHLYLLDFDGTNLPELKSTIEKSYPDVKVTVIQADAADDAAILDVCQQALKEEGRLDVFFANAGVATAMTLEDTSAEVFTKIMRVNALSAFLAVKHASAAMKKPNASRGKEVSSGSIILTASVAGIRSGAGSVDYSASKAAVNSIAKTAAWQLQRTDIRVNSICPGLIETGMTSFTFDYARKRGTASKLGQLNPMGRFGVAEEIAQAALFLASDESSYINGQNVTVDGGLTASLPVIPGKFA</sequence>
<dbReference type="Pfam" id="PF13561">
    <property type="entry name" value="adh_short_C2"/>
    <property type="match status" value="1"/>
</dbReference>
<dbReference type="FunFam" id="3.40.50.720:FF:000084">
    <property type="entry name" value="Short-chain dehydrogenase reductase"/>
    <property type="match status" value="1"/>
</dbReference>
<dbReference type="Gene3D" id="3.40.50.720">
    <property type="entry name" value="NAD(P)-binding Rossmann-like Domain"/>
    <property type="match status" value="1"/>
</dbReference>
<dbReference type="STRING" id="747525.W4K707"/>
<gene>
    <name evidence="5" type="ORF">HETIRDRAFT_476530</name>
</gene>
<dbReference type="OrthoDB" id="4131217at2759"/>
<dbReference type="InterPro" id="IPR002347">
    <property type="entry name" value="SDR_fam"/>
</dbReference>
<dbReference type="eggNOG" id="KOG0725">
    <property type="taxonomic scope" value="Eukaryota"/>
</dbReference>
<name>W4K707_HETIT</name>
<dbReference type="PRINTS" id="PR00080">
    <property type="entry name" value="SDRFAMILY"/>
</dbReference>
<evidence type="ECO:0000259" key="4">
    <source>
        <dbReference type="SMART" id="SM00822"/>
    </source>
</evidence>
<evidence type="ECO:0000256" key="2">
    <source>
        <dbReference type="ARBA" id="ARBA00022857"/>
    </source>
</evidence>
<dbReference type="InterPro" id="IPR036291">
    <property type="entry name" value="NAD(P)-bd_dom_sf"/>
</dbReference>
<keyword evidence="2" id="KW-0521">NADP</keyword>
<dbReference type="SUPFAM" id="SSF51735">
    <property type="entry name" value="NAD(P)-binding Rossmann-fold domains"/>
    <property type="match status" value="1"/>
</dbReference>
<dbReference type="PROSITE" id="PS00061">
    <property type="entry name" value="ADH_SHORT"/>
    <property type="match status" value="1"/>
</dbReference>
<evidence type="ECO:0000313" key="6">
    <source>
        <dbReference type="Proteomes" id="UP000030671"/>
    </source>
</evidence>
<dbReference type="PANTHER" id="PTHR43180:SF66">
    <property type="entry name" value="SHORT-CHAIN DEHYDROGENASE_REDUCTASE FAMILY PROTEIN"/>
    <property type="match status" value="1"/>
</dbReference>
<feature type="domain" description="Ketoreductase" evidence="4">
    <location>
        <begin position="51"/>
        <end position="241"/>
    </location>
</feature>
<evidence type="ECO:0000313" key="5">
    <source>
        <dbReference type="EMBL" id="ETW80821.1"/>
    </source>
</evidence>
<dbReference type="EMBL" id="KI925459">
    <property type="protein sequence ID" value="ETW80821.1"/>
    <property type="molecule type" value="Genomic_DNA"/>
</dbReference>
<evidence type="ECO:0000256" key="1">
    <source>
        <dbReference type="ARBA" id="ARBA00006484"/>
    </source>
</evidence>
<dbReference type="InParanoid" id="W4K707"/>
<protein>
    <recommendedName>
        <fullName evidence="4">Ketoreductase domain-containing protein</fullName>
    </recommendedName>
</protein>
<comment type="similarity">
    <text evidence="1">Belongs to the short-chain dehydrogenases/reductases (SDR) family.</text>
</comment>
<dbReference type="AlphaFoldDB" id="W4K707"/>
<keyword evidence="6" id="KW-1185">Reference proteome</keyword>
<reference evidence="5 6" key="1">
    <citation type="journal article" date="2012" name="New Phytol.">
        <title>Insight into trade-off between wood decay and parasitism from the genome of a fungal forest pathogen.</title>
        <authorList>
            <person name="Olson A."/>
            <person name="Aerts A."/>
            <person name="Asiegbu F."/>
            <person name="Belbahri L."/>
            <person name="Bouzid O."/>
            <person name="Broberg A."/>
            <person name="Canback B."/>
            <person name="Coutinho P.M."/>
            <person name="Cullen D."/>
            <person name="Dalman K."/>
            <person name="Deflorio G."/>
            <person name="van Diepen L.T."/>
            <person name="Dunand C."/>
            <person name="Duplessis S."/>
            <person name="Durling M."/>
            <person name="Gonthier P."/>
            <person name="Grimwood J."/>
            <person name="Fossdal C.G."/>
            <person name="Hansson D."/>
            <person name="Henrissat B."/>
            <person name="Hietala A."/>
            <person name="Himmelstrand K."/>
            <person name="Hoffmeister D."/>
            <person name="Hogberg N."/>
            <person name="James T.Y."/>
            <person name="Karlsson M."/>
            <person name="Kohler A."/>
            <person name="Kues U."/>
            <person name="Lee Y.H."/>
            <person name="Lin Y.C."/>
            <person name="Lind M."/>
            <person name="Lindquist E."/>
            <person name="Lombard V."/>
            <person name="Lucas S."/>
            <person name="Lunden K."/>
            <person name="Morin E."/>
            <person name="Murat C."/>
            <person name="Park J."/>
            <person name="Raffaello T."/>
            <person name="Rouze P."/>
            <person name="Salamov A."/>
            <person name="Schmutz J."/>
            <person name="Solheim H."/>
            <person name="Stahlberg J."/>
            <person name="Velez H."/>
            <person name="de Vries R.P."/>
            <person name="Wiebenga A."/>
            <person name="Woodward S."/>
            <person name="Yakovlev I."/>
            <person name="Garbelotto M."/>
            <person name="Martin F."/>
            <person name="Grigoriev I.V."/>
            <person name="Stenlid J."/>
        </authorList>
    </citation>
    <scope>NUCLEOTIDE SEQUENCE [LARGE SCALE GENOMIC DNA]</scope>
    <source>
        <strain evidence="5 6">TC 32-1</strain>
    </source>
</reference>
<dbReference type="CDD" id="cd05233">
    <property type="entry name" value="SDR_c"/>
    <property type="match status" value="1"/>
</dbReference>
<keyword evidence="3" id="KW-0560">Oxidoreductase</keyword>
<dbReference type="GeneID" id="20677699"/>